<keyword evidence="2" id="KW-1185">Reference proteome</keyword>
<organism evidence="1 2">
    <name type="scientific">Solanum tuberosum</name>
    <name type="common">Potato</name>
    <dbReference type="NCBI Taxonomy" id="4113"/>
    <lineage>
        <taxon>Eukaryota</taxon>
        <taxon>Viridiplantae</taxon>
        <taxon>Streptophyta</taxon>
        <taxon>Embryophyta</taxon>
        <taxon>Tracheophyta</taxon>
        <taxon>Spermatophyta</taxon>
        <taxon>Magnoliopsida</taxon>
        <taxon>eudicotyledons</taxon>
        <taxon>Gunneridae</taxon>
        <taxon>Pentapetalae</taxon>
        <taxon>asterids</taxon>
        <taxon>lamiids</taxon>
        <taxon>Solanales</taxon>
        <taxon>Solanaceae</taxon>
        <taxon>Solanoideae</taxon>
        <taxon>Solaneae</taxon>
        <taxon>Solanum</taxon>
    </lineage>
</organism>
<dbReference type="EMBL" id="JAIVGD010000015">
    <property type="protein sequence ID" value="KAH0757472.1"/>
    <property type="molecule type" value="Genomic_DNA"/>
</dbReference>
<protein>
    <recommendedName>
        <fullName evidence="3">RNase H family protein</fullName>
    </recommendedName>
</protein>
<evidence type="ECO:0000313" key="1">
    <source>
        <dbReference type="EMBL" id="KAH0757472.1"/>
    </source>
</evidence>
<evidence type="ECO:0008006" key="3">
    <source>
        <dbReference type="Google" id="ProtNLM"/>
    </source>
</evidence>
<sequence length="94" mass="11060">MMVVKWLEGAYIVPWDLEHEVEHMKRIIEKRHIKVQHCFREANTVDDALAKFGNKSPDNLIANMFVSLQELPHEARGPIRMDKAQLANFRIKHK</sequence>
<reference evidence="1 2" key="1">
    <citation type="journal article" date="2021" name="bioRxiv">
        <title>Chromosome-scale and haplotype-resolved genome assembly of a tetraploid potato cultivar.</title>
        <authorList>
            <person name="Sun H."/>
            <person name="Jiao W.-B."/>
            <person name="Krause K."/>
            <person name="Campoy J.A."/>
            <person name="Goel M."/>
            <person name="Folz-Donahue K."/>
            <person name="Kukat C."/>
            <person name="Huettel B."/>
            <person name="Schneeberger K."/>
        </authorList>
    </citation>
    <scope>NUCLEOTIDE SEQUENCE [LARGE SCALE GENOMIC DNA]</scope>
    <source>
        <strain evidence="1">SolTubOtavaFocal</strain>
        <tissue evidence="1">Leaves</tissue>
    </source>
</reference>
<comment type="caution">
    <text evidence="1">The sequence shown here is derived from an EMBL/GenBank/DDBJ whole genome shotgun (WGS) entry which is preliminary data.</text>
</comment>
<gene>
    <name evidence="1" type="ORF">KY290_020965</name>
</gene>
<dbReference type="Proteomes" id="UP000826656">
    <property type="component" value="Unassembled WGS sequence"/>
</dbReference>
<evidence type="ECO:0000313" key="2">
    <source>
        <dbReference type="Proteomes" id="UP000826656"/>
    </source>
</evidence>
<proteinExistence type="predicted"/>
<name>A0ABQ7V061_SOLTU</name>
<accession>A0ABQ7V061</accession>